<dbReference type="Proteomes" id="UP000730618">
    <property type="component" value="Unassembled WGS sequence"/>
</dbReference>
<dbReference type="EMBL" id="CAJVCE010000005">
    <property type="protein sequence ID" value="CAG7637476.1"/>
    <property type="molecule type" value="Genomic_DNA"/>
</dbReference>
<dbReference type="RefSeq" id="WP_218098683.1">
    <property type="nucleotide sequence ID" value="NZ_CAJVCE010000005.1"/>
</dbReference>
<evidence type="ECO:0000313" key="1">
    <source>
        <dbReference type="EMBL" id="CAG7637476.1"/>
    </source>
</evidence>
<keyword evidence="2" id="KW-1185">Reference proteome</keyword>
<sequence>MVRIQFQDLRVETVSGSSGIFSGSNSQHKFKHAAKQNQAFGTISGESCIVSDVQASLDDRDRIDMHNAGKPSPR</sequence>
<gene>
    <name evidence="1" type="ORF">PAECIP111802_02362</name>
</gene>
<accession>A0ABM8VGA1</accession>
<reference evidence="1 2" key="1">
    <citation type="submission" date="2021-06" db="EMBL/GenBank/DDBJ databases">
        <authorList>
            <person name="Criscuolo A."/>
        </authorList>
    </citation>
    <scope>NUCLEOTIDE SEQUENCE [LARGE SCALE GENOMIC DNA]</scope>
    <source>
        <strain evidence="2">CIP 111802</strain>
    </source>
</reference>
<evidence type="ECO:0000313" key="2">
    <source>
        <dbReference type="Proteomes" id="UP000730618"/>
    </source>
</evidence>
<comment type="caution">
    <text evidence="1">The sequence shown here is derived from an EMBL/GenBank/DDBJ whole genome shotgun (WGS) entry which is preliminary data.</text>
</comment>
<protein>
    <submittedName>
        <fullName evidence="1">Uncharacterized protein</fullName>
    </submittedName>
</protein>
<organism evidence="1 2">
    <name type="scientific">Paenibacillus allorhizosphaerae</name>
    <dbReference type="NCBI Taxonomy" id="2849866"/>
    <lineage>
        <taxon>Bacteria</taxon>
        <taxon>Bacillati</taxon>
        <taxon>Bacillota</taxon>
        <taxon>Bacilli</taxon>
        <taxon>Bacillales</taxon>
        <taxon>Paenibacillaceae</taxon>
        <taxon>Paenibacillus</taxon>
    </lineage>
</organism>
<proteinExistence type="predicted"/>
<name>A0ABM8VGA1_9BACL</name>